<name>A0A1B7MT55_9AGAM</name>
<dbReference type="OrthoDB" id="2606864at2759"/>
<gene>
    <name evidence="1" type="ORF">K503DRAFT_773100</name>
</gene>
<dbReference type="AlphaFoldDB" id="A0A1B7MT55"/>
<organism evidence="1 2">
    <name type="scientific">Rhizopogon vinicolor AM-OR11-026</name>
    <dbReference type="NCBI Taxonomy" id="1314800"/>
    <lineage>
        <taxon>Eukaryota</taxon>
        <taxon>Fungi</taxon>
        <taxon>Dikarya</taxon>
        <taxon>Basidiomycota</taxon>
        <taxon>Agaricomycotina</taxon>
        <taxon>Agaricomycetes</taxon>
        <taxon>Agaricomycetidae</taxon>
        <taxon>Boletales</taxon>
        <taxon>Suillineae</taxon>
        <taxon>Rhizopogonaceae</taxon>
        <taxon>Rhizopogon</taxon>
    </lineage>
</organism>
<accession>A0A1B7MT55</accession>
<sequence length="79" mass="8087">MIVSAVAMAGIATAVDPTGGPCAKPGNYECGRVAGYNKGHGFLFFCTANAKVQVIEFCSCVECCSISYGGANGGYYICT</sequence>
<evidence type="ECO:0000313" key="1">
    <source>
        <dbReference type="EMBL" id="OAX35789.1"/>
    </source>
</evidence>
<protein>
    <submittedName>
        <fullName evidence="1">Uncharacterized protein</fullName>
    </submittedName>
</protein>
<keyword evidence="2" id="KW-1185">Reference proteome</keyword>
<proteinExistence type="predicted"/>
<dbReference type="Proteomes" id="UP000092154">
    <property type="component" value="Unassembled WGS sequence"/>
</dbReference>
<dbReference type="EMBL" id="KV448467">
    <property type="protein sequence ID" value="OAX35789.1"/>
    <property type="molecule type" value="Genomic_DNA"/>
</dbReference>
<reference evidence="1 2" key="1">
    <citation type="submission" date="2016-06" db="EMBL/GenBank/DDBJ databases">
        <title>Comparative genomics of the ectomycorrhizal sister species Rhizopogon vinicolor and Rhizopogon vesiculosus (Basidiomycota: Boletales) reveals a divergence of the mating type B locus.</title>
        <authorList>
            <consortium name="DOE Joint Genome Institute"/>
            <person name="Mujic A.B."/>
            <person name="Kuo A."/>
            <person name="Tritt A."/>
            <person name="Lipzen A."/>
            <person name="Chen C."/>
            <person name="Johnson J."/>
            <person name="Sharma A."/>
            <person name="Barry K."/>
            <person name="Grigoriev I.V."/>
            <person name="Spatafora J.W."/>
        </authorList>
    </citation>
    <scope>NUCLEOTIDE SEQUENCE [LARGE SCALE GENOMIC DNA]</scope>
    <source>
        <strain evidence="1 2">AM-OR11-026</strain>
    </source>
</reference>
<dbReference type="InParanoid" id="A0A1B7MT55"/>
<evidence type="ECO:0000313" key="2">
    <source>
        <dbReference type="Proteomes" id="UP000092154"/>
    </source>
</evidence>